<sequence length="124" mass="13550">MMKKQITTLFLAVVLTFSLAAVGFAEEKQAETPVDPNATNLTAVYPLLEEAVPAVPVKPESLKDAKAVTEYIAAVDNYLKAVQKYIDGTTNDLNKIIGQRNKAIASANKVVEDYNAFFEANKQK</sequence>
<dbReference type="EMBL" id="CBDS010000056">
    <property type="protein sequence ID" value="CDB45812.1"/>
    <property type="molecule type" value="Genomic_DNA"/>
</dbReference>
<feature type="signal peptide" evidence="1">
    <location>
        <begin position="1"/>
        <end position="20"/>
    </location>
</feature>
<dbReference type="eggNOG" id="ENOG5034BZN">
    <property type="taxonomic scope" value="Bacteria"/>
</dbReference>
<feature type="chain" id="PRO_5038373865" evidence="1">
    <location>
        <begin position="21"/>
        <end position="124"/>
    </location>
</feature>
<protein>
    <submittedName>
        <fullName evidence="2">Uncharacterized protein</fullName>
    </submittedName>
</protein>
<gene>
    <name evidence="2" type="ORF">BN533_00937</name>
</gene>
<dbReference type="RefSeq" id="WP_021717839.1">
    <property type="nucleotide sequence ID" value="NZ_DAIQXX010000060.1"/>
</dbReference>
<comment type="caution">
    <text evidence="2">The sequence shown here is derived from an EMBL/GenBank/DDBJ whole genome shotgun (WGS) entry which is preliminary data.</text>
</comment>
<organism evidence="2">
    <name type="scientific">Phascolarctobacterium faecium</name>
    <dbReference type="NCBI Taxonomy" id="33025"/>
    <lineage>
        <taxon>Bacteria</taxon>
        <taxon>Bacillati</taxon>
        <taxon>Bacillota</taxon>
        <taxon>Negativicutes</taxon>
        <taxon>Acidaminococcales</taxon>
        <taxon>Acidaminococcaceae</taxon>
        <taxon>Phascolarctobacterium</taxon>
    </lineage>
</organism>
<dbReference type="AlphaFoldDB" id="R6J670"/>
<evidence type="ECO:0000256" key="1">
    <source>
        <dbReference type="SAM" id="SignalP"/>
    </source>
</evidence>
<dbReference type="HOGENOM" id="CLU_2001717_0_0_9"/>
<keyword evidence="1" id="KW-0732">Signal</keyword>
<proteinExistence type="predicted"/>
<accession>R6J670</accession>
<evidence type="ECO:0000313" key="2">
    <source>
        <dbReference type="EMBL" id="CDB45812.1"/>
    </source>
</evidence>
<reference evidence="2" key="1">
    <citation type="submission" date="2012-11" db="EMBL/GenBank/DDBJ databases">
        <title>Dependencies among metagenomic species, viruses, plasmids and units of genetic variation.</title>
        <authorList>
            <person name="Nielsen H.B."/>
            <person name="Almeida M."/>
            <person name="Juncker A.S."/>
            <person name="Rasmussen S."/>
            <person name="Li J."/>
            <person name="Sunagawa S."/>
            <person name="Plichta D."/>
            <person name="Gautier L."/>
            <person name="Le Chatelier E."/>
            <person name="Peletier E."/>
            <person name="Bonde I."/>
            <person name="Nielsen T."/>
            <person name="Manichanh C."/>
            <person name="Arumugam M."/>
            <person name="Batto J."/>
            <person name="Santos M.B.Q.D."/>
            <person name="Blom N."/>
            <person name="Borruel N."/>
            <person name="Burgdorf K.S."/>
            <person name="Boumezbeur F."/>
            <person name="Casellas F."/>
            <person name="Dore J."/>
            <person name="Guarner F."/>
            <person name="Hansen T."/>
            <person name="Hildebrand F."/>
            <person name="Kaas R.S."/>
            <person name="Kennedy S."/>
            <person name="Kristiansen K."/>
            <person name="Kultima J.R."/>
            <person name="Leonard P."/>
            <person name="Levenez F."/>
            <person name="Lund O."/>
            <person name="Moumen B."/>
            <person name="Le Paslier D."/>
            <person name="Pons N."/>
            <person name="Pedersen O."/>
            <person name="Prifti E."/>
            <person name="Qin J."/>
            <person name="Raes J."/>
            <person name="Tap J."/>
            <person name="Tims S."/>
            <person name="Ussery D.W."/>
            <person name="Yamada T."/>
            <person name="MetaHit consortium"/>
            <person name="Renault P."/>
            <person name="Sicheritz-Ponten T."/>
            <person name="Bork P."/>
            <person name="Wang J."/>
            <person name="Brunak S."/>
            <person name="Ehrlich S.D."/>
        </authorList>
    </citation>
    <scope>NUCLEOTIDE SEQUENCE [LARGE SCALE GENOMIC DNA]</scope>
</reference>
<name>R6J670_9FIRM</name>